<dbReference type="InterPro" id="IPR005064">
    <property type="entry name" value="BUG"/>
</dbReference>
<proteinExistence type="inferred from homology"/>
<evidence type="ECO:0000313" key="3">
    <source>
        <dbReference type="Proteomes" id="UP000596827"/>
    </source>
</evidence>
<dbReference type="PANTHER" id="PTHR42928:SF5">
    <property type="entry name" value="BLR1237 PROTEIN"/>
    <property type="match status" value="1"/>
</dbReference>
<accession>A0A923S3Y3</accession>
<dbReference type="PANTHER" id="PTHR42928">
    <property type="entry name" value="TRICARBOXYLATE-BINDING PROTEIN"/>
    <property type="match status" value="1"/>
</dbReference>
<sequence>MRRTAPLPDVQRHFKRRDVLRLGGAAGVAAALGPAAWAQDAYPTRPIRIVVTFPAGGGPDIAARVIGAKMAANIGQGVIIENRAGATGIIGAEHVARSAPDGYTVVVATPAPLTIATGSGRKLNYTLADFAAVTQGVLQTPLLVVAPDGPYKTVADIIAAAKARPGALTFGSAGIGNSQHLAGELFNQMAGIQTLHVPFPGTAQGLLAVMNRQIDFYFSDPSAMPHVKGGKLRAAAVSTLKRSPNLPDVPTVAEAGVPGYEYSNWYGFCVPAKTPPAVIAYLNREIAKAMADPSVKETLTGAGMDPSPSTPDELAAYMKRDQEKWAKVIRTANIKFE</sequence>
<dbReference type="AlphaFoldDB" id="A0A923S3Y3"/>
<dbReference type="CDD" id="cd07012">
    <property type="entry name" value="PBP2_Bug_TTT"/>
    <property type="match status" value="1"/>
</dbReference>
<dbReference type="Pfam" id="PF03401">
    <property type="entry name" value="TctC"/>
    <property type="match status" value="1"/>
</dbReference>
<dbReference type="Gene3D" id="3.40.190.10">
    <property type="entry name" value="Periplasmic binding protein-like II"/>
    <property type="match status" value="1"/>
</dbReference>
<dbReference type="PIRSF" id="PIRSF017082">
    <property type="entry name" value="YflP"/>
    <property type="match status" value="1"/>
</dbReference>
<dbReference type="EMBL" id="JACORU010000009">
    <property type="protein sequence ID" value="MBC5767044.1"/>
    <property type="molecule type" value="Genomic_DNA"/>
</dbReference>
<reference evidence="2" key="1">
    <citation type="submission" date="2020-08" db="EMBL/GenBank/DDBJ databases">
        <title>Ramlibacter sp. GTP1 16S ribosomal RNA gene genome sequencing and assembly.</title>
        <authorList>
            <person name="Kang M."/>
        </authorList>
    </citation>
    <scope>NUCLEOTIDE SEQUENCE</scope>
    <source>
        <strain evidence="2">GTP1</strain>
    </source>
</reference>
<organism evidence="2 3">
    <name type="scientific">Ramlibacter albus</name>
    <dbReference type="NCBI Taxonomy" id="2079448"/>
    <lineage>
        <taxon>Bacteria</taxon>
        <taxon>Pseudomonadati</taxon>
        <taxon>Pseudomonadota</taxon>
        <taxon>Betaproteobacteria</taxon>
        <taxon>Burkholderiales</taxon>
        <taxon>Comamonadaceae</taxon>
        <taxon>Ramlibacter</taxon>
    </lineage>
</organism>
<dbReference type="SUPFAM" id="SSF53850">
    <property type="entry name" value="Periplasmic binding protein-like II"/>
    <property type="match status" value="1"/>
</dbReference>
<dbReference type="Gene3D" id="3.40.190.150">
    <property type="entry name" value="Bordetella uptake gene, domain 1"/>
    <property type="match status" value="1"/>
</dbReference>
<comment type="caution">
    <text evidence="2">The sequence shown here is derived from an EMBL/GenBank/DDBJ whole genome shotgun (WGS) entry which is preliminary data.</text>
</comment>
<evidence type="ECO:0000256" key="1">
    <source>
        <dbReference type="ARBA" id="ARBA00006987"/>
    </source>
</evidence>
<gene>
    <name evidence="2" type="ORF">H8R02_21440</name>
</gene>
<dbReference type="PROSITE" id="PS51318">
    <property type="entry name" value="TAT"/>
    <property type="match status" value="1"/>
</dbReference>
<comment type="similarity">
    <text evidence="1">Belongs to the UPF0065 (bug) family.</text>
</comment>
<keyword evidence="3" id="KW-1185">Reference proteome</keyword>
<name>A0A923S3Y3_9BURK</name>
<dbReference type="RefSeq" id="WP_187083540.1">
    <property type="nucleotide sequence ID" value="NZ_JACORU010000009.1"/>
</dbReference>
<dbReference type="InterPro" id="IPR042100">
    <property type="entry name" value="Bug_dom1"/>
</dbReference>
<dbReference type="InterPro" id="IPR006311">
    <property type="entry name" value="TAT_signal"/>
</dbReference>
<dbReference type="Proteomes" id="UP000596827">
    <property type="component" value="Unassembled WGS sequence"/>
</dbReference>
<protein>
    <submittedName>
        <fullName evidence="2">Tripartite tricarboxylate transporter substrate binding protein</fullName>
    </submittedName>
</protein>
<evidence type="ECO:0000313" key="2">
    <source>
        <dbReference type="EMBL" id="MBC5767044.1"/>
    </source>
</evidence>